<proteinExistence type="predicted"/>
<reference evidence="2" key="1">
    <citation type="submission" date="2014-09" db="EMBL/GenBank/DDBJ databases">
        <title>Genome sequence of the luminous mushroom Mycena chlorophos for searching fungal bioluminescence genes.</title>
        <authorList>
            <person name="Tanaka Y."/>
            <person name="Kasuga D."/>
            <person name="Oba Y."/>
            <person name="Hase S."/>
            <person name="Sato K."/>
            <person name="Oba Y."/>
            <person name="Sakakibara Y."/>
        </authorList>
    </citation>
    <scope>NUCLEOTIDE SEQUENCE</scope>
</reference>
<dbReference type="EMBL" id="DF849426">
    <property type="protein sequence ID" value="GAT57230.1"/>
    <property type="molecule type" value="Genomic_DNA"/>
</dbReference>
<evidence type="ECO:0000313" key="2">
    <source>
        <dbReference type="EMBL" id="GAT57230.1"/>
    </source>
</evidence>
<protein>
    <submittedName>
        <fullName evidence="2">Uncharacterized protein</fullName>
    </submittedName>
</protein>
<evidence type="ECO:0000313" key="3">
    <source>
        <dbReference type="Proteomes" id="UP000815677"/>
    </source>
</evidence>
<keyword evidence="3" id="KW-1185">Reference proteome</keyword>
<name>A0ABQ0M1I4_MYCCL</name>
<feature type="compositionally biased region" description="Polar residues" evidence="1">
    <location>
        <begin position="487"/>
        <end position="501"/>
    </location>
</feature>
<dbReference type="Proteomes" id="UP000815677">
    <property type="component" value="Unassembled WGS sequence"/>
</dbReference>
<accession>A0ABQ0M1I4</accession>
<evidence type="ECO:0000256" key="1">
    <source>
        <dbReference type="SAM" id="MobiDB-lite"/>
    </source>
</evidence>
<feature type="region of interest" description="Disordered" evidence="1">
    <location>
        <begin position="487"/>
        <end position="506"/>
    </location>
</feature>
<organism evidence="2 3">
    <name type="scientific">Mycena chlorophos</name>
    <name type="common">Agaric fungus</name>
    <name type="synonym">Agaricus chlorophos</name>
    <dbReference type="NCBI Taxonomy" id="658473"/>
    <lineage>
        <taxon>Eukaryota</taxon>
        <taxon>Fungi</taxon>
        <taxon>Dikarya</taxon>
        <taxon>Basidiomycota</taxon>
        <taxon>Agaricomycotina</taxon>
        <taxon>Agaricomycetes</taxon>
        <taxon>Agaricomycetidae</taxon>
        <taxon>Agaricales</taxon>
        <taxon>Marasmiineae</taxon>
        <taxon>Mycenaceae</taxon>
        <taxon>Mycena</taxon>
    </lineage>
</organism>
<gene>
    <name evidence="2" type="ORF">MCHLO_13792</name>
</gene>
<sequence>MFTGEVKKVLDCGEETCAWSLYHPLSLYRNGCSIVDSEEGKLLLQATFTRTAVNEHRSFEGRRCLLGRYDPSLLSGHRSTLKTSTSAIVLYRWRILFRRLAPNNMVYIREAQMDSEDEIIGNGPVPRTVPNLALSGEDPLGIPAVRLAKTRASRIQEEARVPVQHSEFMRHIPSFGHELRPPGHCPRSADCLLAEVGDREMQPGQPSPVSSLGTKPHCKPPLLIFVRSTRPHPFRNTKKADAPNNPSDFPYHCRRALLSKAGSGMALVVPSRTVLRPSGTWELHTEAAPRDSNDHSALRSFADELVHLWLEILYFEPWIDRRDIVVHSVLWACRNRVAAYSSSQAIWSICGRCFLVGGACIATTLRGFSSTRTLQTKNYAAFLFLGRQKKTCVCKHDVLLVCIGLCGRHRGLCWCVRASAVAPTRRRHTRTAYLRVPSFVLVTMLCAGPTALSSLAATQLCAGDRGSLVALPTCSASVFCLLPSTMTPPSNRPNEPGNPTTKPELMQGTLPLAPDQEEDVQLAVTPPSSGTVAPVEGNSTSVLAAVPSPAMSNANNVQGLPANIDIRHRVMVNGSVANDGAAMELNIETDGGDFSYEPMQALLARAAGYTLHFAPAMNMSIVDHAAASFAAQIVGRAGIPPMPTPVVNTPIPGCQCSTSSS</sequence>